<proteinExistence type="predicted"/>
<dbReference type="EMBL" id="JAEUBD010000014">
    <property type="protein sequence ID" value="KAH3678690.1"/>
    <property type="molecule type" value="Genomic_DNA"/>
</dbReference>
<protein>
    <submittedName>
        <fullName evidence="1">Uncharacterized protein</fullName>
    </submittedName>
</protein>
<evidence type="ECO:0000313" key="2">
    <source>
        <dbReference type="Proteomes" id="UP000788993"/>
    </source>
</evidence>
<name>A0A9P8PW65_9ASCO</name>
<reference evidence="1" key="1">
    <citation type="journal article" date="2021" name="Open Biol.">
        <title>Shared evolutionary footprints suggest mitochondrial oxidative damage underlies multiple complex I losses in fungi.</title>
        <authorList>
            <person name="Schikora-Tamarit M.A."/>
            <person name="Marcet-Houben M."/>
            <person name="Nosek J."/>
            <person name="Gabaldon T."/>
        </authorList>
    </citation>
    <scope>NUCLEOTIDE SEQUENCE</scope>
    <source>
        <strain evidence="1">NCAIM Y.01608</strain>
    </source>
</reference>
<organism evidence="1 2">
    <name type="scientific">Ogataea polymorpha</name>
    <dbReference type="NCBI Taxonomy" id="460523"/>
    <lineage>
        <taxon>Eukaryota</taxon>
        <taxon>Fungi</taxon>
        <taxon>Dikarya</taxon>
        <taxon>Ascomycota</taxon>
        <taxon>Saccharomycotina</taxon>
        <taxon>Pichiomycetes</taxon>
        <taxon>Pichiales</taxon>
        <taxon>Pichiaceae</taxon>
        <taxon>Ogataea</taxon>
    </lineage>
</organism>
<dbReference type="Proteomes" id="UP000788993">
    <property type="component" value="Unassembled WGS sequence"/>
</dbReference>
<reference evidence="1" key="2">
    <citation type="submission" date="2021-01" db="EMBL/GenBank/DDBJ databases">
        <authorList>
            <person name="Schikora-Tamarit M.A."/>
        </authorList>
    </citation>
    <scope>NUCLEOTIDE SEQUENCE</scope>
    <source>
        <strain evidence="1">NCAIM Y.01608</strain>
    </source>
</reference>
<keyword evidence="2" id="KW-1185">Reference proteome</keyword>
<accession>A0A9P8PW65</accession>
<sequence length="165" mass="17241">MEVEVAQSILPGPGTPLAIGWSGDTICGISSIVFGIVSPVIMPLISDNSLKNTSSNMSGIEAALTFGSTCSEACCANGSLAPVKSVTGGSFEVPNAISNAFVGSRLIGRGFWCSCSGCDAFGVCNVISCLFCSFSPKVLKLMLNSLFEFARMLWKNLTIFFSLQA</sequence>
<gene>
    <name evidence="1" type="ORF">OGATHE_000240</name>
</gene>
<comment type="caution">
    <text evidence="1">The sequence shown here is derived from an EMBL/GenBank/DDBJ whole genome shotgun (WGS) entry which is preliminary data.</text>
</comment>
<evidence type="ECO:0000313" key="1">
    <source>
        <dbReference type="EMBL" id="KAH3678690.1"/>
    </source>
</evidence>
<dbReference type="AlphaFoldDB" id="A0A9P8PW65"/>